<keyword evidence="4" id="KW-0175">Coiled coil</keyword>
<evidence type="ECO:0000256" key="3">
    <source>
        <dbReference type="ARBA" id="ARBA00023242"/>
    </source>
</evidence>
<evidence type="ECO:0000256" key="1">
    <source>
        <dbReference type="ARBA" id="ARBA00004123"/>
    </source>
</evidence>
<reference evidence="7" key="1">
    <citation type="submission" date="2015-10" db="EMBL/GenBank/DDBJ databases">
        <authorList>
            <person name="Devillers H."/>
        </authorList>
    </citation>
    <scope>NUCLEOTIDE SEQUENCE [LARGE SCALE GENOMIC DNA]</scope>
</reference>
<dbReference type="GO" id="GO:0000077">
    <property type="term" value="P:DNA damage checkpoint signaling"/>
    <property type="evidence" value="ECO:0007669"/>
    <property type="project" value="InterPro"/>
</dbReference>
<dbReference type="Pfam" id="PF09798">
    <property type="entry name" value="LCD1"/>
    <property type="match status" value="1"/>
</dbReference>
<organism evidence="6 7">
    <name type="scientific">Lachancea quebecensis</name>
    <dbReference type="NCBI Taxonomy" id="1654605"/>
    <lineage>
        <taxon>Eukaryota</taxon>
        <taxon>Fungi</taxon>
        <taxon>Dikarya</taxon>
        <taxon>Ascomycota</taxon>
        <taxon>Saccharomycotina</taxon>
        <taxon>Saccharomycetes</taxon>
        <taxon>Saccharomycetales</taxon>
        <taxon>Saccharomycetaceae</taxon>
        <taxon>Lachancea</taxon>
    </lineage>
</organism>
<evidence type="ECO:0000313" key="6">
    <source>
        <dbReference type="EMBL" id="CUS24307.1"/>
    </source>
</evidence>
<feature type="compositionally biased region" description="Acidic residues" evidence="5">
    <location>
        <begin position="1"/>
        <end position="13"/>
    </location>
</feature>
<evidence type="ECO:0000313" key="7">
    <source>
        <dbReference type="Proteomes" id="UP000236544"/>
    </source>
</evidence>
<keyword evidence="7" id="KW-1185">Reference proteome</keyword>
<keyword evidence="2" id="KW-0227">DNA damage</keyword>
<feature type="region of interest" description="Disordered" evidence="5">
    <location>
        <begin position="123"/>
        <end position="157"/>
    </location>
</feature>
<evidence type="ECO:0000256" key="2">
    <source>
        <dbReference type="ARBA" id="ARBA00022763"/>
    </source>
</evidence>
<dbReference type="OrthoDB" id="4078000at2759"/>
<evidence type="ECO:0000256" key="5">
    <source>
        <dbReference type="SAM" id="MobiDB-lite"/>
    </source>
</evidence>
<feature type="region of interest" description="Disordered" evidence="5">
    <location>
        <begin position="1"/>
        <end position="45"/>
    </location>
</feature>
<comment type="subcellular location">
    <subcellularLocation>
        <location evidence="1">Nucleus</location>
    </subcellularLocation>
</comment>
<dbReference type="GO" id="GO:0005634">
    <property type="term" value="C:nucleus"/>
    <property type="evidence" value="ECO:0007669"/>
    <property type="project" value="UniProtKB-SubCell"/>
</dbReference>
<proteinExistence type="predicted"/>
<gene>
    <name evidence="6" type="ORF">LAQU0_S15e01574g</name>
</gene>
<accession>A0A0P1KWB5</accession>
<feature type="compositionally biased region" description="Low complexity" evidence="5">
    <location>
        <begin position="24"/>
        <end position="36"/>
    </location>
</feature>
<sequence>MDDWDDDDDDDLIEALSNKPPRESSFGQTQSFQTTQNDSRSTKAQNAVAVSVEEARDIEIKLLKAQGEASMLRDKLALFEAEKERERRNQTQKHQELELQHQHELDLIKADLQKAEDEKKFLAFSGRSSHRSPGRRAAANTPEASSVESVSTVTKKRRLEGPSRRYLSLKSNRTVTDEVSLFVNASVSHRLAGSRLSTLEILNNIYLGHVRDFKYKVLIITEDSSVGKGVFDMLMSHKRSPLKLDQFIEMLLECLAMLIKEISQHEKECDTAVPFLVALMYHCITFRPSAIHTMALKDLFTFMVDLIRTHKSVLKRPLRKSDLELDVGPDIFQYEFIRILTVLYAFDVLEGALKIVQTLSVSFQDEFMDDAFRGAVDDISRYSLTISYQPVMNVIYNTVEMFNCIANMLLEAPVLKEKVPIRWWDNIINRLYHILNKGTSNTAGNEQDPSTLHLFDEINIFGLIRNIGDNYNGQLISLLVKENEPWHLPRVIMRDFPKEEGITERATDVEWWAVNLKIGIVKLFEKLAIAYHNDPVERNMLKVLTRLLAQTQEVLLTVLLGEDSENIHVYYEFFSQTLKLIYLMWKSGQWELRLLREAEAELTVCLWRIVFGSAQEESRMEMKEHKTLADRFDELRLEQDAELYENAFDNEMLEIVAEEMRAQNFSRLKEIMGIGAEETTRQMAKAMLEGITSMEDADALYMAMQAGSELGP</sequence>
<dbReference type="Proteomes" id="UP000236544">
    <property type="component" value="Unassembled WGS sequence"/>
</dbReference>
<dbReference type="EMBL" id="LN890572">
    <property type="protein sequence ID" value="CUS24307.1"/>
    <property type="molecule type" value="Genomic_DNA"/>
</dbReference>
<dbReference type="AlphaFoldDB" id="A0A0P1KWB5"/>
<feature type="compositionally biased region" description="Low complexity" evidence="5">
    <location>
        <begin position="135"/>
        <end position="153"/>
    </location>
</feature>
<feature type="coiled-coil region" evidence="4">
    <location>
        <begin position="69"/>
        <end position="118"/>
    </location>
</feature>
<evidence type="ECO:0000256" key="4">
    <source>
        <dbReference type="SAM" id="Coils"/>
    </source>
</evidence>
<dbReference type="InterPro" id="IPR018622">
    <property type="entry name" value="DNA_damage_chkpnt_Lcd1"/>
</dbReference>
<keyword evidence="3" id="KW-0539">Nucleus</keyword>
<name>A0A0P1KWB5_9SACH</name>
<protein>
    <submittedName>
        <fullName evidence="6">LAQU0S15e01574g1_1</fullName>
    </submittedName>
</protein>